<dbReference type="GO" id="GO:0046872">
    <property type="term" value="F:metal ion binding"/>
    <property type="evidence" value="ECO:0007669"/>
    <property type="project" value="UniProtKB-KW"/>
</dbReference>
<dbReference type="GO" id="GO:0051539">
    <property type="term" value="F:4 iron, 4 sulfur cluster binding"/>
    <property type="evidence" value="ECO:0007669"/>
    <property type="project" value="TreeGrafter"/>
</dbReference>
<accession>A0A931IZH1</accession>
<dbReference type="InterPro" id="IPR034904">
    <property type="entry name" value="FSCA_dom_sf"/>
</dbReference>
<dbReference type="GO" id="GO:0005524">
    <property type="term" value="F:ATP binding"/>
    <property type="evidence" value="ECO:0007669"/>
    <property type="project" value="UniProtKB-UniRule"/>
</dbReference>
<dbReference type="RefSeq" id="WP_198100239.1">
    <property type="nucleotide sequence ID" value="NZ_JAEDAL010000002.1"/>
</dbReference>
<feature type="binding site" evidence="9">
    <location>
        <begin position="103"/>
        <end position="110"/>
    </location>
    <ligand>
        <name>ATP</name>
        <dbReference type="ChEBI" id="CHEBI:30616"/>
    </ligand>
</feature>
<gene>
    <name evidence="11" type="primary">apbC</name>
    <name evidence="11" type="ORF">I7X43_07245</name>
</gene>
<dbReference type="PANTHER" id="PTHR42961">
    <property type="entry name" value="IRON-SULFUR PROTEIN NUBPL"/>
    <property type="match status" value="1"/>
</dbReference>
<dbReference type="InterPro" id="IPR000808">
    <property type="entry name" value="Mrp-like_CS"/>
</dbReference>
<name>A0A931IZH1_9BURK</name>
<dbReference type="InterPro" id="IPR033756">
    <property type="entry name" value="YlxH/NBP35"/>
</dbReference>
<dbReference type="InterPro" id="IPR044304">
    <property type="entry name" value="NUBPL-like"/>
</dbReference>
<comment type="similarity">
    <text evidence="8 9">Belongs to the Mrp/NBP35 ATP-binding proteins family.</text>
</comment>
<dbReference type="PANTHER" id="PTHR42961:SF2">
    <property type="entry name" value="IRON-SULFUR PROTEIN NUBPL"/>
    <property type="match status" value="1"/>
</dbReference>
<comment type="caution">
    <text evidence="11">The sequence shown here is derived from an EMBL/GenBank/DDBJ whole genome shotgun (WGS) entry which is preliminary data.</text>
</comment>
<dbReference type="GO" id="GO:0016887">
    <property type="term" value="F:ATP hydrolysis activity"/>
    <property type="evidence" value="ECO:0007669"/>
    <property type="project" value="UniProtKB-UniRule"/>
</dbReference>
<keyword evidence="5 9" id="KW-0067">ATP-binding</keyword>
<evidence type="ECO:0000256" key="2">
    <source>
        <dbReference type="ARBA" id="ARBA00008205"/>
    </source>
</evidence>
<keyword evidence="9" id="KW-0378">Hydrolase</keyword>
<evidence type="ECO:0000313" key="11">
    <source>
        <dbReference type="EMBL" id="MBH9552646.1"/>
    </source>
</evidence>
<dbReference type="InterPro" id="IPR002744">
    <property type="entry name" value="MIP18-like"/>
</dbReference>
<proteinExistence type="inferred from homology"/>
<comment type="function">
    <text evidence="9">Binds and transfers iron-sulfur (Fe-S) clusters to target apoproteins. Can hydrolyze ATP.</text>
</comment>
<keyword evidence="12" id="KW-1185">Reference proteome</keyword>
<keyword evidence="7 9" id="KW-0411">Iron-sulfur</keyword>
<feature type="domain" description="MIP18 family-like" evidence="10">
    <location>
        <begin position="8"/>
        <end position="70"/>
    </location>
</feature>
<dbReference type="InterPro" id="IPR019591">
    <property type="entry name" value="Mrp/NBP35_ATP-bd"/>
</dbReference>
<keyword evidence="4 9" id="KW-0547">Nucleotide-binding</keyword>
<dbReference type="EMBL" id="JAEDAL010000002">
    <property type="protein sequence ID" value="MBH9552646.1"/>
    <property type="molecule type" value="Genomic_DNA"/>
</dbReference>
<dbReference type="FunFam" id="3.40.50.300:FF:000418">
    <property type="entry name" value="Iron-sulfur cluster carrier protein"/>
    <property type="match status" value="1"/>
</dbReference>
<dbReference type="GO" id="GO:0140663">
    <property type="term" value="F:ATP-dependent FeS chaperone activity"/>
    <property type="evidence" value="ECO:0007669"/>
    <property type="project" value="InterPro"/>
</dbReference>
<dbReference type="CDD" id="cd02037">
    <property type="entry name" value="Mrp_NBP35"/>
    <property type="match status" value="1"/>
</dbReference>
<dbReference type="NCBIfam" id="NF008669">
    <property type="entry name" value="PRK11670.1"/>
    <property type="match status" value="1"/>
</dbReference>
<dbReference type="Proteomes" id="UP000620139">
    <property type="component" value="Unassembled WGS sequence"/>
</dbReference>
<evidence type="ECO:0000313" key="12">
    <source>
        <dbReference type="Proteomes" id="UP000620139"/>
    </source>
</evidence>
<evidence type="ECO:0000256" key="6">
    <source>
        <dbReference type="ARBA" id="ARBA00023004"/>
    </source>
</evidence>
<keyword evidence="6 9" id="KW-0408">Iron</keyword>
<sequence>MTMTTPREQAAWDRLATLIDPGTGQSWVASKQVQSVQETDGRLVVALTLGYPAASQWPALQAELTAALGADEVRLSTRVVAHAVQRGLELIPGVKNLIVVGSGKGGVGKSTTAANLALALQAEGARVGLLDADIYGPSVPTMLGAQGQPSSPDGKSMEPLSAHGLQLMSIGFLVAQDQATIWRGPMATQALEQLLRQTRWDDLDYLVVDLPPGTGDIQLTLAQRVPVTGAVIVTTPQDVALLDARKAARMFEKVSVPMLGLVENMSVFCCPNCGHSEPIFGADGGKRLAEELGLPFLGELPLLRRVRELSDAGMPPVVAEPASEVAQRYRALARQVGAAVAQLGKDYSSKLPKVVKA</sequence>
<dbReference type="AlphaFoldDB" id="A0A931IZH1"/>
<organism evidence="11 12">
    <name type="scientific">Inhella gelatinilytica</name>
    <dbReference type="NCBI Taxonomy" id="2795030"/>
    <lineage>
        <taxon>Bacteria</taxon>
        <taxon>Pseudomonadati</taxon>
        <taxon>Pseudomonadota</taxon>
        <taxon>Betaproteobacteria</taxon>
        <taxon>Burkholderiales</taxon>
        <taxon>Sphaerotilaceae</taxon>
        <taxon>Inhella</taxon>
    </lineage>
</organism>
<comment type="subunit">
    <text evidence="9">Homodimer.</text>
</comment>
<dbReference type="SUPFAM" id="SSF52540">
    <property type="entry name" value="P-loop containing nucleoside triphosphate hydrolases"/>
    <property type="match status" value="1"/>
</dbReference>
<dbReference type="HAMAP" id="MF_02040">
    <property type="entry name" value="Mrp_NBP35"/>
    <property type="match status" value="1"/>
</dbReference>
<evidence type="ECO:0000256" key="3">
    <source>
        <dbReference type="ARBA" id="ARBA00022723"/>
    </source>
</evidence>
<protein>
    <recommendedName>
        <fullName evidence="9">Iron-sulfur cluster carrier protein</fullName>
    </recommendedName>
</protein>
<dbReference type="Pfam" id="PF01883">
    <property type="entry name" value="FeS_assembly_P"/>
    <property type="match status" value="1"/>
</dbReference>
<evidence type="ECO:0000256" key="7">
    <source>
        <dbReference type="ARBA" id="ARBA00023014"/>
    </source>
</evidence>
<dbReference type="InterPro" id="IPR027417">
    <property type="entry name" value="P-loop_NTPase"/>
</dbReference>
<dbReference type="GO" id="GO:0005829">
    <property type="term" value="C:cytosol"/>
    <property type="evidence" value="ECO:0007669"/>
    <property type="project" value="TreeGrafter"/>
</dbReference>
<evidence type="ECO:0000259" key="10">
    <source>
        <dbReference type="Pfam" id="PF01883"/>
    </source>
</evidence>
<evidence type="ECO:0000256" key="8">
    <source>
        <dbReference type="ARBA" id="ARBA00024036"/>
    </source>
</evidence>
<comment type="similarity">
    <text evidence="2">In the C-terminal section; belongs to the Mrp/NBP35 ATP-binding proteins family.</text>
</comment>
<evidence type="ECO:0000256" key="4">
    <source>
        <dbReference type="ARBA" id="ARBA00022741"/>
    </source>
</evidence>
<evidence type="ECO:0000256" key="5">
    <source>
        <dbReference type="ARBA" id="ARBA00022840"/>
    </source>
</evidence>
<dbReference type="GO" id="GO:0016226">
    <property type="term" value="P:iron-sulfur cluster assembly"/>
    <property type="evidence" value="ECO:0007669"/>
    <property type="project" value="InterPro"/>
</dbReference>
<dbReference type="PROSITE" id="PS01215">
    <property type="entry name" value="MRP"/>
    <property type="match status" value="1"/>
</dbReference>
<comment type="similarity">
    <text evidence="1">In the N-terminal section; belongs to the MIP18 family.</text>
</comment>
<evidence type="ECO:0000256" key="9">
    <source>
        <dbReference type="HAMAP-Rule" id="MF_02040"/>
    </source>
</evidence>
<dbReference type="Gene3D" id="3.40.50.300">
    <property type="entry name" value="P-loop containing nucleotide triphosphate hydrolases"/>
    <property type="match status" value="1"/>
</dbReference>
<evidence type="ECO:0000256" key="1">
    <source>
        <dbReference type="ARBA" id="ARBA00007352"/>
    </source>
</evidence>
<dbReference type="SUPFAM" id="SSF117916">
    <property type="entry name" value="Fe-S cluster assembly (FSCA) domain-like"/>
    <property type="match status" value="1"/>
</dbReference>
<reference evidence="11" key="1">
    <citation type="submission" date="2020-12" db="EMBL/GenBank/DDBJ databases">
        <title>The genome sequence of Inhella sp. 4Y17.</title>
        <authorList>
            <person name="Liu Y."/>
        </authorList>
    </citation>
    <scope>NUCLEOTIDE SEQUENCE</scope>
    <source>
        <strain evidence="11">4Y10</strain>
    </source>
</reference>
<keyword evidence="3 9" id="KW-0479">Metal-binding</keyword>
<dbReference type="Pfam" id="PF10609">
    <property type="entry name" value="ParA"/>
    <property type="match status" value="1"/>
</dbReference>